<dbReference type="AlphaFoldDB" id="A0A9P0P4R1"/>
<organism evidence="1 2">
    <name type="scientific">Acanthoscelides obtectus</name>
    <name type="common">Bean weevil</name>
    <name type="synonym">Bruchus obtectus</name>
    <dbReference type="NCBI Taxonomy" id="200917"/>
    <lineage>
        <taxon>Eukaryota</taxon>
        <taxon>Metazoa</taxon>
        <taxon>Ecdysozoa</taxon>
        <taxon>Arthropoda</taxon>
        <taxon>Hexapoda</taxon>
        <taxon>Insecta</taxon>
        <taxon>Pterygota</taxon>
        <taxon>Neoptera</taxon>
        <taxon>Endopterygota</taxon>
        <taxon>Coleoptera</taxon>
        <taxon>Polyphaga</taxon>
        <taxon>Cucujiformia</taxon>
        <taxon>Chrysomeloidea</taxon>
        <taxon>Chrysomelidae</taxon>
        <taxon>Bruchinae</taxon>
        <taxon>Bruchini</taxon>
        <taxon>Acanthoscelides</taxon>
    </lineage>
</organism>
<comment type="caution">
    <text evidence="1">The sequence shown here is derived from an EMBL/GenBank/DDBJ whole genome shotgun (WGS) entry which is preliminary data.</text>
</comment>
<reference evidence="1" key="1">
    <citation type="submission" date="2022-03" db="EMBL/GenBank/DDBJ databases">
        <authorList>
            <person name="Sayadi A."/>
        </authorList>
    </citation>
    <scope>NUCLEOTIDE SEQUENCE</scope>
</reference>
<dbReference type="EMBL" id="CAKOFQ010006780">
    <property type="protein sequence ID" value="CAH1970968.1"/>
    <property type="molecule type" value="Genomic_DNA"/>
</dbReference>
<evidence type="ECO:0000313" key="2">
    <source>
        <dbReference type="Proteomes" id="UP001152888"/>
    </source>
</evidence>
<dbReference type="Proteomes" id="UP001152888">
    <property type="component" value="Unassembled WGS sequence"/>
</dbReference>
<proteinExistence type="predicted"/>
<accession>A0A9P0P4R1</accession>
<keyword evidence="2" id="KW-1185">Reference proteome</keyword>
<evidence type="ECO:0000313" key="1">
    <source>
        <dbReference type="EMBL" id="CAH1970968.1"/>
    </source>
</evidence>
<protein>
    <submittedName>
        <fullName evidence="1">Uncharacterized protein</fullName>
    </submittedName>
</protein>
<gene>
    <name evidence="1" type="ORF">ACAOBT_LOCUS9200</name>
</gene>
<sequence length="55" mass="6159">MKWVTGDRCFHSLPGNTLINLARAVGLLHWSSSVVTMINPNQIILVEVDNGKKRK</sequence>
<name>A0A9P0P4R1_ACAOB</name>